<name>A0A0M3UH58_9MICC</name>
<keyword evidence="2" id="KW-1185">Reference proteome</keyword>
<sequence>MEIHPWWLELDLPVKQWLRENVRADEVPEPGVAAGGAVVGGMLTAREWDFITTLSEFVD</sequence>
<dbReference type="EMBL" id="CP012677">
    <property type="protein sequence ID" value="ALE94295.1"/>
    <property type="molecule type" value="Genomic_DNA"/>
</dbReference>
<organism evidence="1 2">
    <name type="scientific">Arthrobacter alpinus</name>
    <dbReference type="NCBI Taxonomy" id="656366"/>
    <lineage>
        <taxon>Bacteria</taxon>
        <taxon>Bacillati</taxon>
        <taxon>Actinomycetota</taxon>
        <taxon>Actinomycetes</taxon>
        <taxon>Micrococcales</taxon>
        <taxon>Micrococcaceae</taxon>
        <taxon>Arthrobacter</taxon>
    </lineage>
</organism>
<dbReference type="PATRIC" id="fig|656366.3.peg.3242"/>
<evidence type="ECO:0000313" key="1">
    <source>
        <dbReference type="EMBL" id="ALE94295.1"/>
    </source>
</evidence>
<reference evidence="2" key="1">
    <citation type="submission" date="2015-09" db="EMBL/GenBank/DDBJ databases">
        <title>Complete genome of Arthrobacter alpinus strain R3.8.</title>
        <authorList>
            <person name="See-Too W.S."/>
            <person name="Chan K.G."/>
        </authorList>
    </citation>
    <scope>NUCLEOTIDE SEQUENCE [LARGE SCALE GENOMIC DNA]</scope>
    <source>
        <strain evidence="2">R3.8</strain>
    </source>
</reference>
<dbReference type="AlphaFoldDB" id="A0A0M3UH58"/>
<dbReference type="Proteomes" id="UP000062833">
    <property type="component" value="Chromosome"/>
</dbReference>
<dbReference type="OrthoDB" id="4734732at2"/>
<dbReference type="KEGG" id="aaq:AOC05_15030"/>
<protein>
    <submittedName>
        <fullName evidence="1">Uncharacterized protein</fullName>
    </submittedName>
</protein>
<evidence type="ECO:0000313" key="2">
    <source>
        <dbReference type="Proteomes" id="UP000062833"/>
    </source>
</evidence>
<proteinExistence type="predicted"/>
<gene>
    <name evidence="1" type="ORF">AOC05_15030</name>
</gene>
<accession>A0A0M3UH58</accession>